<gene>
    <name evidence="1" type="ORF">BDD14_6371</name>
</gene>
<keyword evidence="2" id="KW-1185">Reference proteome</keyword>
<dbReference type="OrthoDB" id="9775333at2"/>
<dbReference type="PANTHER" id="PTHR35566:SF1">
    <property type="entry name" value="TYPE VI SECRETION SYSTEM BASEPLATE COMPONENT TSSK1"/>
    <property type="match status" value="1"/>
</dbReference>
<comment type="caution">
    <text evidence="1">The sequence shown here is derived from an EMBL/GenBank/DDBJ whole genome shotgun (WGS) entry which is preliminary data.</text>
</comment>
<dbReference type="RefSeq" id="WP_130425058.1">
    <property type="nucleotide sequence ID" value="NZ_SHKW01000007.1"/>
</dbReference>
<dbReference type="Proteomes" id="UP000292958">
    <property type="component" value="Unassembled WGS sequence"/>
</dbReference>
<dbReference type="Pfam" id="PF05936">
    <property type="entry name" value="T6SS_VasE"/>
    <property type="match status" value="1"/>
</dbReference>
<dbReference type="NCBIfam" id="TIGR03353">
    <property type="entry name" value="VI_chp_4"/>
    <property type="match status" value="1"/>
</dbReference>
<accession>A0A4Q7Y1H2</accession>
<organism evidence="1 2">
    <name type="scientific">Edaphobacter modestus</name>
    <dbReference type="NCBI Taxonomy" id="388466"/>
    <lineage>
        <taxon>Bacteria</taxon>
        <taxon>Pseudomonadati</taxon>
        <taxon>Acidobacteriota</taxon>
        <taxon>Terriglobia</taxon>
        <taxon>Terriglobales</taxon>
        <taxon>Acidobacteriaceae</taxon>
        <taxon>Edaphobacter</taxon>
    </lineage>
</organism>
<reference evidence="1 2" key="1">
    <citation type="submission" date="2019-02" db="EMBL/GenBank/DDBJ databases">
        <title>Genomic Encyclopedia of Archaeal and Bacterial Type Strains, Phase II (KMG-II): from individual species to whole genera.</title>
        <authorList>
            <person name="Goeker M."/>
        </authorList>
    </citation>
    <scope>NUCLEOTIDE SEQUENCE [LARGE SCALE GENOMIC DNA]</scope>
    <source>
        <strain evidence="1 2">DSM 18101</strain>
    </source>
</reference>
<proteinExistence type="predicted"/>
<name>A0A4Q7Y1H2_9BACT</name>
<evidence type="ECO:0000313" key="1">
    <source>
        <dbReference type="EMBL" id="RZU29753.1"/>
    </source>
</evidence>
<dbReference type="InterPro" id="IPR010263">
    <property type="entry name" value="T6SS_TssK"/>
</dbReference>
<dbReference type="PANTHER" id="PTHR35566">
    <property type="entry name" value="BLR3599 PROTEIN"/>
    <property type="match status" value="1"/>
</dbReference>
<dbReference type="AlphaFoldDB" id="A0A4Q7Y1H2"/>
<sequence>MSQQTPLSTIPDAILWHEGMLLRPEHFEQMTSRQELLLQHHASSAPFAWGISRMLVDEAALLHGRFSLLQLDARMPDGLIIHLSRADDPDQSSQPSIDLAALNVSFQQQPFLVYLAVVALQPGVLAASDLRAVAVASADEVLRQGGASLPEEGEEEEHLPIPRLRPRFHLIASQQGISSKYISMPIARLGLRNGVWVLDEQYIPPADRVISDSPLARGCAETIRRVRELAIFTHDRFRAMSAKERGERQHELTTVRSLVASLPHCEALLAAGCVHPFSLYLDFCSLAGHISGLSAQPIPPTFRPYNHNDPALSFAELDLYINQVLAEGDLRQYLGVPLTFSQNVFSVHFTPEWSGRRLILALRASGNNDAGAVAWCDSALIGSRKFQQGMRERRVLGAERTRLSSEPGLFAGSGVILYHIHENHDYLMPGEPLDLATATSILPTDIPVEITLYIRQISN</sequence>
<dbReference type="EMBL" id="SHKW01000007">
    <property type="protein sequence ID" value="RZU29753.1"/>
    <property type="molecule type" value="Genomic_DNA"/>
</dbReference>
<protein>
    <submittedName>
        <fullName evidence="1">Type VI secretion system protein ImpJ</fullName>
    </submittedName>
</protein>
<evidence type="ECO:0000313" key="2">
    <source>
        <dbReference type="Proteomes" id="UP000292958"/>
    </source>
</evidence>